<name>A0A1S1RAY0_9ACTN</name>
<proteinExistence type="predicted"/>
<evidence type="ECO:0000313" key="1">
    <source>
        <dbReference type="EMBL" id="OHV43136.1"/>
    </source>
</evidence>
<evidence type="ECO:0000313" key="2">
    <source>
        <dbReference type="Proteomes" id="UP000179627"/>
    </source>
</evidence>
<reference evidence="2" key="1">
    <citation type="submission" date="2016-07" db="EMBL/GenBank/DDBJ databases">
        <title>Sequence Frankia sp. strain CcI1.17.</title>
        <authorList>
            <person name="Ghodhbane-Gtari F."/>
            <person name="Swanson E."/>
            <person name="Gueddou A."/>
            <person name="Morris K."/>
            <person name="Hezbri K."/>
            <person name="Ktari A."/>
            <person name="Nouioui I."/>
            <person name="Abebe-Akele F."/>
            <person name="Simpson S."/>
            <person name="Thomas K."/>
            <person name="Gtari M."/>
            <person name="Tisa L.S."/>
            <person name="Hurst S."/>
        </authorList>
    </citation>
    <scope>NUCLEOTIDE SEQUENCE [LARGE SCALE GENOMIC DNA]</scope>
    <source>
        <strain evidence="2">Cc1.17</strain>
    </source>
</reference>
<sequence>MIPAPVALKCDIERRHGLPDFRDGDPKGQNKRFEVAADIAGEIYTDRDYPACLLLQWRPVASLEVAGSQMFGQATRKCGLTYAANTVEDENVTSRDFQVFHVE</sequence>
<dbReference type="EMBL" id="MBLM01000036">
    <property type="protein sequence ID" value="OHV43136.1"/>
    <property type="molecule type" value="Genomic_DNA"/>
</dbReference>
<gene>
    <name evidence="1" type="ORF">CC117_10940</name>
</gene>
<organism evidence="1 2">
    <name type="scientific">Parafrankia colletiae</name>
    <dbReference type="NCBI Taxonomy" id="573497"/>
    <lineage>
        <taxon>Bacteria</taxon>
        <taxon>Bacillati</taxon>
        <taxon>Actinomycetota</taxon>
        <taxon>Actinomycetes</taxon>
        <taxon>Frankiales</taxon>
        <taxon>Frankiaceae</taxon>
        <taxon>Parafrankia</taxon>
    </lineage>
</organism>
<protein>
    <submittedName>
        <fullName evidence="1">Uncharacterized protein</fullName>
    </submittedName>
</protein>
<accession>A0A1S1RAY0</accession>
<dbReference type="Proteomes" id="UP000179627">
    <property type="component" value="Unassembled WGS sequence"/>
</dbReference>
<comment type="caution">
    <text evidence="1">The sequence shown here is derived from an EMBL/GenBank/DDBJ whole genome shotgun (WGS) entry which is preliminary data.</text>
</comment>
<dbReference type="AlphaFoldDB" id="A0A1S1RAY0"/>
<keyword evidence="2" id="KW-1185">Reference proteome</keyword>